<proteinExistence type="predicted"/>
<sequence>MLTGIVEGFEEGICLLEINGNVETVPRELMDPDVRAGDVVLWDGGRWRKDRDLTEERTRKIRELMNEVWED</sequence>
<evidence type="ECO:0000313" key="1">
    <source>
        <dbReference type="EMBL" id="TYA13050.1"/>
    </source>
</evidence>
<evidence type="ECO:0000313" key="2">
    <source>
        <dbReference type="Proteomes" id="UP000325218"/>
    </source>
</evidence>
<accession>A0A5D0CTT4</accession>
<dbReference type="OrthoDB" id="164847at2"/>
<keyword evidence="2" id="KW-1185">Reference proteome</keyword>
<dbReference type="Proteomes" id="UP000325218">
    <property type="component" value="Unassembled WGS sequence"/>
</dbReference>
<dbReference type="EMBL" id="VSDO01000002">
    <property type="protein sequence ID" value="TYA13050.1"/>
    <property type="molecule type" value="Genomic_DNA"/>
</dbReference>
<gene>
    <name evidence="1" type="ORF">FRY98_10230</name>
</gene>
<dbReference type="Pfam" id="PF11213">
    <property type="entry name" value="DUF3006"/>
    <property type="match status" value="1"/>
</dbReference>
<dbReference type="AlphaFoldDB" id="A0A5D0CTT4"/>
<name>A0A5D0CTT4_9BACL</name>
<protein>
    <submittedName>
        <fullName evidence="1">DUF3006 domain-containing protein</fullName>
    </submittedName>
</protein>
<comment type="caution">
    <text evidence="1">The sequence shown here is derived from an EMBL/GenBank/DDBJ whole genome shotgun (WGS) entry which is preliminary data.</text>
</comment>
<organism evidence="1 2">
    <name type="scientific">Paenibacillus faecis</name>
    <dbReference type="NCBI Taxonomy" id="862114"/>
    <lineage>
        <taxon>Bacteria</taxon>
        <taxon>Bacillati</taxon>
        <taxon>Bacillota</taxon>
        <taxon>Bacilli</taxon>
        <taxon>Bacillales</taxon>
        <taxon>Paenibacillaceae</taxon>
        <taxon>Paenibacillus</taxon>
    </lineage>
</organism>
<reference evidence="1 2" key="1">
    <citation type="submission" date="2019-08" db="EMBL/GenBank/DDBJ databases">
        <title>Genome sequencing of Paenibacillus faecis DSM 23593(T).</title>
        <authorList>
            <person name="Kook J.-K."/>
            <person name="Park S.-N."/>
            <person name="Lim Y.K."/>
        </authorList>
    </citation>
    <scope>NUCLEOTIDE SEQUENCE [LARGE SCALE GENOMIC DNA]</scope>
    <source>
        <strain evidence="1 2">DSM 23593</strain>
    </source>
</reference>
<dbReference type="InterPro" id="IPR021377">
    <property type="entry name" value="DUF3006"/>
</dbReference>